<keyword evidence="7" id="KW-0169">Cobalamin biosynthesis</keyword>
<evidence type="ECO:0000256" key="4">
    <source>
        <dbReference type="ARBA" id="ARBA00022840"/>
    </source>
</evidence>
<dbReference type="Gene3D" id="3.40.50.880">
    <property type="match status" value="1"/>
</dbReference>
<feature type="domain" description="CobB/CobQ-like glutamine amidotransferase" evidence="9">
    <location>
        <begin position="251"/>
        <end position="444"/>
    </location>
</feature>
<dbReference type="GO" id="GO:0042242">
    <property type="term" value="F:cobyrinic acid a,c-diamide synthase activity"/>
    <property type="evidence" value="ECO:0007669"/>
    <property type="project" value="UniProtKB-UniRule"/>
</dbReference>
<dbReference type="CDD" id="cd05388">
    <property type="entry name" value="CobB_N"/>
    <property type="match status" value="1"/>
</dbReference>
<dbReference type="GO" id="GO:0005524">
    <property type="term" value="F:ATP binding"/>
    <property type="evidence" value="ECO:0007669"/>
    <property type="project" value="UniProtKB-UniRule"/>
</dbReference>
<dbReference type="PANTHER" id="PTHR43873">
    <property type="entry name" value="COBYRINATE A,C-DIAMIDE SYNTHASE"/>
    <property type="match status" value="1"/>
</dbReference>
<reference evidence="10 11" key="1">
    <citation type="submission" date="2017-06" db="EMBL/GenBank/DDBJ databases">
        <title>Draft Genome Sequence of Natranaerobius trueperi halophilic, alkalithermophilic bacteria from soda lakes.</title>
        <authorList>
            <person name="Zhao B."/>
        </authorList>
    </citation>
    <scope>NUCLEOTIDE SEQUENCE [LARGE SCALE GENOMIC DNA]</scope>
    <source>
        <strain evidence="10 11">DSM 18760</strain>
    </source>
</reference>
<comment type="function">
    <text evidence="7">Catalyzes the ATP-dependent amidation of the two carboxylate groups at positions a and c of cobyrinate, using either L-glutamine or ammonia as the nitrogen source.</text>
</comment>
<dbReference type="PANTHER" id="PTHR43873:SF1">
    <property type="entry name" value="COBYRINATE A,C-DIAMIDE SYNTHASE"/>
    <property type="match status" value="1"/>
</dbReference>
<dbReference type="Gene3D" id="3.40.50.300">
    <property type="entry name" value="P-loop containing nucleotide triphosphate hydrolases"/>
    <property type="match status" value="2"/>
</dbReference>
<evidence type="ECO:0000256" key="3">
    <source>
        <dbReference type="ARBA" id="ARBA00022741"/>
    </source>
</evidence>
<feature type="domain" description="CobQ/CobB/MinD/ParA nucleotide binding" evidence="8">
    <location>
        <begin position="6"/>
        <end position="192"/>
    </location>
</feature>
<dbReference type="HAMAP" id="MF_00027">
    <property type="entry name" value="CobB_CbiA"/>
    <property type="match status" value="1"/>
</dbReference>
<evidence type="ECO:0000313" key="10">
    <source>
        <dbReference type="EMBL" id="OWZ82982.1"/>
    </source>
</evidence>
<dbReference type="CDD" id="cd03130">
    <property type="entry name" value="GATase1_CobB"/>
    <property type="match status" value="1"/>
</dbReference>
<dbReference type="EMBL" id="NIQC01000031">
    <property type="protein sequence ID" value="OWZ82982.1"/>
    <property type="molecule type" value="Genomic_DNA"/>
</dbReference>
<dbReference type="GO" id="GO:0009236">
    <property type="term" value="P:cobalamin biosynthetic process"/>
    <property type="evidence" value="ECO:0007669"/>
    <property type="project" value="UniProtKB-UniRule"/>
</dbReference>
<comment type="cofactor">
    <cofactor evidence="1 7">
        <name>Mg(2+)</name>
        <dbReference type="ChEBI" id="CHEBI:18420"/>
    </cofactor>
</comment>
<dbReference type="InterPro" id="IPR027417">
    <property type="entry name" value="P-loop_NTPase"/>
</dbReference>
<protein>
    <recommendedName>
        <fullName evidence="7">Cobyrinate a,c-diamide synthase</fullName>
        <ecNumber evidence="7">6.3.5.11</ecNumber>
    </recommendedName>
    <alternativeName>
        <fullName evidence="7">Cobyrinic acid a,c-diamide synthetase</fullName>
    </alternativeName>
</protein>
<dbReference type="InterPro" id="IPR004484">
    <property type="entry name" value="CbiA/CobB_synth"/>
</dbReference>
<evidence type="ECO:0000313" key="11">
    <source>
        <dbReference type="Proteomes" id="UP000214588"/>
    </source>
</evidence>
<evidence type="ECO:0000256" key="2">
    <source>
        <dbReference type="ARBA" id="ARBA00022598"/>
    </source>
</evidence>
<name>A0A226BW31_9FIRM</name>
<feature type="active site" description="Nucleophile" evidence="7">
    <location>
        <position position="334"/>
    </location>
</feature>
<evidence type="ECO:0000256" key="7">
    <source>
        <dbReference type="HAMAP-Rule" id="MF_00027"/>
    </source>
</evidence>
<feature type="site" description="Increases nucleophilicity of active site Cys" evidence="7">
    <location>
        <position position="438"/>
    </location>
</feature>
<comment type="catalytic activity">
    <reaction evidence="7">
        <text>cob(II)yrinate + 2 L-glutamine + 2 ATP + 2 H2O = cob(II)yrinate a,c diamide + 2 L-glutamate + 2 ADP + 2 phosphate + 2 H(+)</text>
        <dbReference type="Rhea" id="RHEA:26289"/>
        <dbReference type="ChEBI" id="CHEBI:15377"/>
        <dbReference type="ChEBI" id="CHEBI:15378"/>
        <dbReference type="ChEBI" id="CHEBI:29985"/>
        <dbReference type="ChEBI" id="CHEBI:30616"/>
        <dbReference type="ChEBI" id="CHEBI:43474"/>
        <dbReference type="ChEBI" id="CHEBI:58359"/>
        <dbReference type="ChEBI" id="CHEBI:58537"/>
        <dbReference type="ChEBI" id="CHEBI:58894"/>
        <dbReference type="ChEBI" id="CHEBI:456216"/>
        <dbReference type="EC" id="6.3.5.11"/>
    </reaction>
</comment>
<dbReference type="PROSITE" id="PS51274">
    <property type="entry name" value="GATASE_COBBQ"/>
    <property type="match status" value="1"/>
</dbReference>
<keyword evidence="5 7" id="KW-0460">Magnesium</keyword>
<evidence type="ECO:0000256" key="1">
    <source>
        <dbReference type="ARBA" id="ARBA00001946"/>
    </source>
</evidence>
<evidence type="ECO:0000256" key="6">
    <source>
        <dbReference type="ARBA" id="ARBA00022962"/>
    </source>
</evidence>
<dbReference type="AlphaFoldDB" id="A0A226BW31"/>
<evidence type="ECO:0000256" key="5">
    <source>
        <dbReference type="ARBA" id="ARBA00022842"/>
    </source>
</evidence>
<keyword evidence="2 7" id="KW-0436">Ligase</keyword>
<comment type="domain">
    <text evidence="7">Comprises of two domains. The C-terminal domain contains the binding site for glutamine and catalyzes the hydrolysis of this substrate to glutamate and ammonia. The N-terminal domain is anticipated to bind ATP and cobyrinate and catalyzes the ultimate synthesis of the diamide product. The ammonia produced via the glutaminase domain is probably translocated to the adjacent domain via a molecular tunnel, where it reacts with an activated intermediate.</text>
</comment>
<proteinExistence type="inferred from homology"/>
<dbReference type="Pfam" id="PF07685">
    <property type="entry name" value="GATase_3"/>
    <property type="match status" value="1"/>
</dbReference>
<gene>
    <name evidence="7" type="primary">cbiA</name>
    <name evidence="10" type="ORF">CDO51_11145</name>
</gene>
<keyword evidence="4 7" id="KW-0067">ATP-binding</keyword>
<dbReference type="InterPro" id="IPR029062">
    <property type="entry name" value="Class_I_gatase-like"/>
</dbReference>
<organism evidence="10 11">
    <name type="scientific">Natranaerobius trueperi</name>
    <dbReference type="NCBI Taxonomy" id="759412"/>
    <lineage>
        <taxon>Bacteria</taxon>
        <taxon>Bacillati</taxon>
        <taxon>Bacillota</taxon>
        <taxon>Clostridia</taxon>
        <taxon>Natranaerobiales</taxon>
        <taxon>Natranaerobiaceae</taxon>
        <taxon>Natranaerobius</taxon>
    </lineage>
</organism>
<dbReference type="InterPro" id="IPR002586">
    <property type="entry name" value="CobQ/CobB/MinD/ParA_Nub-bd_dom"/>
</dbReference>
<sequence>MHIPRVVIAGTTSGSGKTTVTMALMKSLMKRKFQVQGFKVGPDYIDPGFHTFITGRASRNLDTWMMTSNTMKEIFQRGSKNSDISVIEGVMGLYDGQSGNTDKASTAEIAKKLTAPVILVVNAESQARSVAAVVHGFKTFDEDVNVCGVILNKVSSKGHYDYLREAIKNMEGIEILGYIPKETGIEIPERHLGLTPVDESEELNSKIDRLSEVFNETVSLDKIIHIADKYQNWSKVKQVFFNKSNFKKIAKVAIANDKVFSFYYQDNLDWLQERGVEWVPISPLKDKELPKNVSGVYLGGGFPEMFARELSQNRKFMDSLIDFYKKGKPILAECGGFIYLTRSLTDLQGNNYPMSGIIPGKIHMKSKLVALGYREAKALNDSFLLSKGETIRGHEFRYSEFIPDNEAEEYPLAYELKGRRNTLKGGYVLNNLVASYLHIHLASNPCAGYKWLDILHQS</sequence>
<keyword evidence="6 7" id="KW-0315">Glutamine amidotransferase</keyword>
<evidence type="ECO:0000259" key="8">
    <source>
        <dbReference type="Pfam" id="PF01656"/>
    </source>
</evidence>
<dbReference type="OrthoDB" id="9764035at2"/>
<keyword evidence="3 7" id="KW-0547">Nucleotide-binding</keyword>
<dbReference type="SUPFAM" id="SSF52540">
    <property type="entry name" value="P-loop containing nucleoside triphosphate hydrolases"/>
    <property type="match status" value="1"/>
</dbReference>
<comment type="miscellaneous">
    <text evidence="7">The a and c carboxylates of cobyrinate are activated for nucleophilic attack via formation of a phosphorylated intermediate by ATP. CbiA catalyzes first the amidation of the c-carboxylate, and then that of the a-carboxylate.</text>
</comment>
<dbReference type="UniPathway" id="UPA00148">
    <property type="reaction ID" value="UER00231"/>
</dbReference>
<dbReference type="InterPro" id="IPR011698">
    <property type="entry name" value="GATase_3"/>
</dbReference>
<dbReference type="Pfam" id="PF01656">
    <property type="entry name" value="CbiA"/>
    <property type="match status" value="1"/>
</dbReference>
<keyword evidence="11" id="KW-1185">Reference proteome</keyword>
<dbReference type="SUPFAM" id="SSF52317">
    <property type="entry name" value="Class I glutamine amidotransferase-like"/>
    <property type="match status" value="1"/>
</dbReference>
<dbReference type="RefSeq" id="WP_089024330.1">
    <property type="nucleotide sequence ID" value="NZ_NIQC01000031.1"/>
</dbReference>
<accession>A0A226BW31</accession>
<dbReference type="NCBIfam" id="NF002204">
    <property type="entry name" value="PRK01077.1"/>
    <property type="match status" value="1"/>
</dbReference>
<evidence type="ECO:0000259" key="9">
    <source>
        <dbReference type="Pfam" id="PF07685"/>
    </source>
</evidence>
<comment type="pathway">
    <text evidence="7">Cofactor biosynthesis; adenosylcobalamin biosynthesis; cob(II)yrinate a,c-diamide from sirohydrochlorin (anaerobic route): step 10/10.</text>
</comment>
<comment type="similarity">
    <text evidence="7">Belongs to the CobB/CbiA family.</text>
</comment>
<dbReference type="EC" id="6.3.5.11" evidence="7"/>
<comment type="caution">
    <text evidence="10">The sequence shown here is derived from an EMBL/GenBank/DDBJ whole genome shotgun (WGS) entry which is preliminary data.</text>
</comment>
<dbReference type="Proteomes" id="UP000214588">
    <property type="component" value="Unassembled WGS sequence"/>
</dbReference>
<dbReference type="NCBIfam" id="TIGR00379">
    <property type="entry name" value="cobB"/>
    <property type="match status" value="1"/>
</dbReference>